<reference evidence="2" key="3">
    <citation type="submission" date="2005-07" db="EMBL/GenBank/DDBJ databases">
        <authorList>
            <person name="Mural R.J."/>
            <person name="Istrail S."/>
            <person name="Sutton G."/>
            <person name="Florea L."/>
            <person name="Halpern A.L."/>
            <person name="Mobarry C.M."/>
            <person name="Lippert R."/>
            <person name="Walenz B."/>
            <person name="Shatkay H."/>
            <person name="Dew I."/>
            <person name="Miller J.R."/>
            <person name="Flanigan M.J."/>
            <person name="Edwards N.J."/>
            <person name="Bolanos R."/>
            <person name="Fasulo D."/>
            <person name="Halldorsson B.V."/>
            <person name="Hannenhalli S."/>
            <person name="Turner R."/>
            <person name="Yooseph S."/>
            <person name="Lu F."/>
            <person name="Nusskern D.R."/>
            <person name="Shue B.C."/>
            <person name="Zheng X.H."/>
            <person name="Zhong F."/>
            <person name="Delcher A.L."/>
            <person name="Huson D.H."/>
            <person name="Kravitz S.A."/>
            <person name="Mouchard L."/>
            <person name="Reinert K."/>
            <person name="Remington K.A."/>
            <person name="Clark A.G."/>
            <person name="Waterman M.S."/>
            <person name="Eichler E.E."/>
            <person name="Adams M.D."/>
            <person name="Hunkapiller M.W."/>
            <person name="Myers E.W."/>
            <person name="Venter J.C."/>
        </authorList>
    </citation>
    <scope>NUCLEOTIDE SEQUENCE</scope>
</reference>
<proteinExistence type="evidence at transcript level"/>
<reference evidence="1" key="2">
    <citation type="journal article" date="2004" name="Genome Res.">
        <title>The status, quality, and expansion of the NIH full-length cDNA project: the Mammalian Gene Collection (MGC).</title>
        <authorList>
            <consortium name="The MGC Project Team"/>
            <person name="Gerhard D.S."/>
            <person name="Wagner L."/>
            <person name="Feingold E.A."/>
            <person name="Shenmen C.M."/>
            <person name="Grouse L.H."/>
            <person name="Schuler G."/>
            <person name="Klein S.L."/>
            <person name="Old S."/>
            <person name="Rasooly R."/>
            <person name="Good P."/>
            <person name="Guyer M."/>
            <person name="Peck A.M."/>
            <person name="Derge J.G."/>
            <person name="Lipman D."/>
            <person name="Collins F.S."/>
            <person name="Jang W."/>
            <person name="Sherry S."/>
            <person name="Feolo M."/>
            <person name="Misquitta L."/>
            <person name="Lee E."/>
            <person name="Rotmistrovsky K."/>
            <person name="Greenhut S.F."/>
            <person name="Schaefer C.F."/>
            <person name="Buetow K."/>
            <person name="Bonner T.I."/>
            <person name="Haussler D."/>
            <person name="Kent J."/>
            <person name="Kiekhaus M."/>
            <person name="Furey T."/>
            <person name="Brent M."/>
            <person name="Prange C."/>
            <person name="Schreiber K."/>
            <person name="Shapiro N."/>
            <person name="Bhat N.K."/>
            <person name="Hopkins R.F."/>
            <person name="Hsie F."/>
            <person name="Driscoll T."/>
            <person name="Soares M.B."/>
            <person name="Casavant T.L."/>
            <person name="Scheetz T.E."/>
            <person name="Brown-stein M.J."/>
            <person name="Usdin T.B."/>
            <person name="Toshiyuki S."/>
            <person name="Carninci P."/>
            <person name="Piao Y."/>
            <person name="Dudekula D.B."/>
            <person name="Ko M.S."/>
            <person name="Kawakami K."/>
            <person name="Suzuki Y."/>
            <person name="Sugano S."/>
            <person name="Gruber C.E."/>
            <person name="Smith M.R."/>
            <person name="Simmons B."/>
            <person name="Moore T."/>
            <person name="Waterman R."/>
            <person name="Johnson S.L."/>
            <person name="Ruan Y."/>
            <person name="Wei C.L."/>
            <person name="Mathavan S."/>
            <person name="Gunaratne P.H."/>
            <person name="Wu J."/>
            <person name="Garcia A.M."/>
            <person name="Hulyk S.W."/>
            <person name="Fuh E."/>
            <person name="Yuan Y."/>
            <person name="Sneed A."/>
            <person name="Kowis C."/>
            <person name="Hodgson A."/>
            <person name="Muzny D.M."/>
            <person name="McPherson J."/>
            <person name="Gibbs R.A."/>
            <person name="Fahey J."/>
            <person name="Helton E."/>
            <person name="Ketteman M."/>
            <person name="Madan A."/>
            <person name="Rodrigues S."/>
            <person name="Sanchez A."/>
            <person name="Whiting M."/>
            <person name="Madari A."/>
            <person name="Young A.C."/>
            <person name="Wetherby K.D."/>
            <person name="Granite S.J."/>
            <person name="Kwong P.N."/>
            <person name="Brinkley C.P."/>
            <person name="Pearson R.L."/>
            <person name="Bouffard G.G."/>
            <person name="Blakesly R.W."/>
            <person name="Green E.D."/>
            <person name="Dickson M.C."/>
            <person name="Rodriguez A.C."/>
            <person name="Grimwood J."/>
            <person name="Schmutz J."/>
            <person name="Myers R.M."/>
            <person name="Butterfield Y.S."/>
            <person name="Griffith M."/>
            <person name="Griffith O.L."/>
            <person name="Krzywinski M.I."/>
            <person name="Liao N."/>
            <person name="Morin R."/>
            <person name="Morrin R."/>
            <person name="Palmquist D."/>
            <person name="Petrescu A.S."/>
            <person name="Skalska U."/>
            <person name="Smailus D.E."/>
            <person name="Stott J.M."/>
            <person name="Schnerch A."/>
            <person name="Schein J.E."/>
            <person name="Jones S.J."/>
            <person name="Holt R.A."/>
            <person name="Baross A."/>
            <person name="Marra M.A."/>
            <person name="Clifton S."/>
            <person name="Makowski K.A."/>
            <person name="Bosak S."/>
            <person name="Malek J."/>
        </authorList>
    </citation>
    <scope>NUCLEOTIDE SEQUENCE [LARGE SCALE MRNA]</scope>
    <source>
        <tissue evidence="1">Prostate</tissue>
    </source>
</reference>
<evidence type="ECO:0000313" key="1">
    <source>
        <dbReference type="EMBL" id="AAH17721.1"/>
    </source>
</evidence>
<accession>Q8WVN4</accession>
<gene>
    <name evidence="1" type="primary">LOC100144602</name>
    <name evidence="2" type="ORF">hCG_2027182</name>
</gene>
<organism evidence="1">
    <name type="scientific">Homo sapiens</name>
    <name type="common">Human</name>
    <dbReference type="NCBI Taxonomy" id="9606"/>
    <lineage>
        <taxon>Eukaryota</taxon>
        <taxon>Metazoa</taxon>
        <taxon>Chordata</taxon>
        <taxon>Craniata</taxon>
        <taxon>Vertebrata</taxon>
        <taxon>Euteleostomi</taxon>
        <taxon>Mammalia</taxon>
        <taxon>Eutheria</taxon>
        <taxon>Euarchontoglires</taxon>
        <taxon>Primates</taxon>
        <taxon>Haplorrhini</taxon>
        <taxon>Catarrhini</taxon>
        <taxon>Hominidae</taxon>
        <taxon>Homo</taxon>
    </lineage>
</organism>
<dbReference type="EMBL" id="CH471057">
    <property type="protein sequence ID" value="EAX05541.1"/>
    <property type="molecule type" value="Genomic_DNA"/>
</dbReference>
<protein>
    <submittedName>
        <fullName evidence="2">HCG2027182, isoform CRA_a</fullName>
    </submittedName>
    <submittedName>
        <fullName evidence="1">LOC100144602 protein</fullName>
    </submittedName>
</protein>
<evidence type="ECO:0000313" key="2">
    <source>
        <dbReference type="EMBL" id="EAX05541.1"/>
    </source>
</evidence>
<feature type="non-terminal residue" evidence="1">
    <location>
        <position position="1"/>
    </location>
</feature>
<dbReference type="AlphaFoldDB" id="Q8WVN4"/>
<dbReference type="EMBL" id="BC017721">
    <property type="protein sequence ID" value="AAH17721.1"/>
    <property type="molecule type" value="mRNA"/>
</dbReference>
<sequence length="38" mass="4179">EILVLVASADLDSDQGCREGPGSCSFAFQKDFLRIENF</sequence>
<name>Q8WVN4_HUMAN</name>
<reference evidence="2" key="1">
    <citation type="journal article" date="2001" name="Science">
        <title>The sequence of the human genome.</title>
        <authorList>
            <person name="Venter J.C."/>
            <person name="Adams M.D."/>
            <person name="Myers E.W."/>
            <person name="Li P.W."/>
            <person name="Mural R.J."/>
            <person name="Sutton G.G."/>
            <person name="Smith H.O."/>
            <person name="Yandell M."/>
            <person name="Evans C.A."/>
            <person name="Holt R.A."/>
            <person name="Gocayne J.D."/>
            <person name="Amanatides P."/>
            <person name="Ballew R.M."/>
            <person name="Huson D.H."/>
            <person name="Wortman J.R."/>
            <person name="Zhang Q."/>
            <person name="Kodira C.D."/>
            <person name="Zheng X.H."/>
            <person name="Chen L."/>
            <person name="Skupski M."/>
            <person name="Subramanian G."/>
            <person name="Thomas P.D."/>
            <person name="Zhang J."/>
            <person name="Gabor Miklos G.L."/>
            <person name="Nelson C."/>
            <person name="Broder S."/>
            <person name="Clark A.G."/>
            <person name="Nadeau J."/>
            <person name="McKusick V.A."/>
            <person name="Zinder N."/>
            <person name="Levine A.J."/>
            <person name="Roberts R.J."/>
            <person name="Simon M."/>
            <person name="Slayman C."/>
            <person name="Hunkapiller M."/>
            <person name="Bolanos R."/>
            <person name="Delcher A."/>
            <person name="Dew I."/>
            <person name="Fasulo D."/>
            <person name="Flanigan M."/>
            <person name="Florea L."/>
            <person name="Halpern A."/>
            <person name="Hannenhalli S."/>
            <person name="Kravitz S."/>
            <person name="Levy S."/>
            <person name="Mobarry C."/>
            <person name="Reinert K."/>
            <person name="Remington K."/>
            <person name="Abu-Threideh J."/>
            <person name="Beasley E."/>
            <person name="Biddick K."/>
            <person name="Bonazzi V."/>
            <person name="Brandon R."/>
            <person name="Cargill M."/>
            <person name="Chandramouliswaran I."/>
            <person name="Charlab R."/>
            <person name="Chaturvedi K."/>
            <person name="Deng Z."/>
            <person name="Di Francesco V."/>
            <person name="Dunn P."/>
            <person name="Eilbeck K."/>
            <person name="Evangelista C."/>
            <person name="Gabrielian A.E."/>
            <person name="Gan W."/>
            <person name="Ge W."/>
            <person name="Gong F."/>
            <person name="Gu Z."/>
            <person name="Guan P."/>
            <person name="Heiman T.J."/>
            <person name="Higgins M.E."/>
            <person name="Ji R.R."/>
            <person name="Ke Z."/>
            <person name="Ketchum K.A."/>
            <person name="Lai Z."/>
            <person name="Lei Y."/>
            <person name="Li Z."/>
            <person name="Li J."/>
            <person name="Liang Y."/>
            <person name="Lin X."/>
            <person name="Lu F."/>
            <person name="Merkulov G.V."/>
            <person name="Milshina N."/>
            <person name="Moore H.M."/>
            <person name="Naik A.K."/>
            <person name="Narayan V.A."/>
            <person name="Neelam B."/>
            <person name="Nusskern D."/>
            <person name="Rusch D.B."/>
            <person name="Salzberg S."/>
            <person name="Shao W."/>
            <person name="Shue B."/>
            <person name="Sun J."/>
            <person name="Wang Z."/>
            <person name="Wang A."/>
            <person name="Wang X."/>
            <person name="Wang J."/>
            <person name="Wei M."/>
            <person name="Wides R."/>
            <person name="Xiao C."/>
            <person name="Yan C."/>
            <person name="Yao A."/>
            <person name="Ye J."/>
            <person name="Zhan M."/>
            <person name="Zhang W."/>
            <person name="Zhang H."/>
            <person name="Zhao Q."/>
            <person name="Zheng L."/>
            <person name="Zhong F."/>
            <person name="Zhong W."/>
            <person name="Zhu S."/>
            <person name="Zhao S."/>
            <person name="Gilbert D."/>
            <person name="Baumhueter S."/>
            <person name="Spier G."/>
            <person name="Carter C."/>
            <person name="Cravchik A."/>
            <person name="Woodage T."/>
            <person name="Ali F."/>
            <person name="An H."/>
            <person name="Awe A."/>
            <person name="Baldwin D."/>
            <person name="Baden H."/>
            <person name="Barnstead M."/>
            <person name="Barrow I."/>
            <person name="Beeson K."/>
            <person name="Busam D."/>
            <person name="Carver A."/>
            <person name="Center A."/>
            <person name="Cheng M.L."/>
            <person name="Curry L."/>
            <person name="Danaher S."/>
            <person name="Davenport L."/>
            <person name="Desilets R."/>
            <person name="Dietz S."/>
            <person name="Dodson K."/>
            <person name="Doup L."/>
            <person name="Ferriera S."/>
            <person name="Garg N."/>
            <person name="Gluecksmann A."/>
            <person name="Hart B."/>
            <person name="Haynes J."/>
            <person name="Haynes C."/>
            <person name="Heiner C."/>
            <person name="Hladun S."/>
            <person name="Hostin D."/>
            <person name="Houck J."/>
            <person name="Howland T."/>
            <person name="Ibegwam C."/>
            <person name="Johnson J."/>
            <person name="Kalush F."/>
            <person name="Kline L."/>
            <person name="Koduru S."/>
            <person name="Love A."/>
            <person name="Mann F."/>
            <person name="May D."/>
            <person name="McCawley S."/>
            <person name="McIntosh T."/>
            <person name="McMullen I."/>
            <person name="Moy M."/>
            <person name="Moy L."/>
            <person name="Murphy B."/>
            <person name="Nelson K."/>
            <person name="Pfannkoch C."/>
            <person name="Pratts E."/>
            <person name="Puri V."/>
            <person name="Qureshi H."/>
            <person name="Reardon M."/>
            <person name="Rodriguez R."/>
            <person name="Rogers Y.H."/>
            <person name="Romblad D."/>
            <person name="Ruhfel B."/>
            <person name="Scott R."/>
            <person name="Sitter C."/>
            <person name="Smallwood M."/>
            <person name="Stewart E."/>
            <person name="Strong R."/>
            <person name="Suh E."/>
            <person name="Thomas R."/>
            <person name="Tint N.N."/>
            <person name="Tse S."/>
            <person name="Vech C."/>
            <person name="Wang G."/>
            <person name="Wetter J."/>
            <person name="Williams S."/>
            <person name="Williams M."/>
            <person name="Windsor S."/>
            <person name="Winn-Deen E."/>
            <person name="Wolfe K."/>
            <person name="Zaveri J."/>
            <person name="Zaveri K."/>
            <person name="Abril J.F."/>
            <person name="Guigo R."/>
            <person name="Campbell M.J."/>
            <person name="Sjolander K.V."/>
            <person name="Karlak B."/>
            <person name="Kejariwal A."/>
            <person name="Mi H."/>
            <person name="Lazareva B."/>
            <person name="Hatton T."/>
            <person name="Narechania A."/>
            <person name="Diemer K."/>
            <person name="Muruganujan A."/>
            <person name="Guo N."/>
            <person name="Sato S."/>
            <person name="Bafna V."/>
            <person name="Istrail S."/>
            <person name="Lippert R."/>
            <person name="Schwartz R."/>
            <person name="Walenz B."/>
            <person name="Yooseph S."/>
            <person name="Allen D."/>
            <person name="Basu A."/>
            <person name="Baxendale J."/>
            <person name="Blick L."/>
            <person name="Caminha M."/>
            <person name="Carnes-Stine J."/>
            <person name="Caulk P."/>
            <person name="Chiang Y.H."/>
            <person name="Coyne M."/>
            <person name="Dahlke C."/>
            <person name="Mays A."/>
            <person name="Dombroski M."/>
            <person name="Donnelly M."/>
            <person name="Ely D."/>
            <person name="Esparham S."/>
            <person name="Fosler C."/>
            <person name="Gire H."/>
            <person name="Glanowski S."/>
            <person name="Glasser K."/>
            <person name="Glodek A."/>
            <person name="Gorokhov M."/>
            <person name="Graham K."/>
            <person name="Gropman B."/>
            <person name="Harris M."/>
            <person name="Heil J."/>
            <person name="Henderson S."/>
            <person name="Hoover J."/>
            <person name="Jennings D."/>
            <person name="Jordan C."/>
            <person name="Jordan J."/>
            <person name="Kasha J."/>
            <person name="Kagan L."/>
            <person name="Kraft C."/>
            <person name="Levitsky A."/>
            <person name="Lewis M."/>
            <person name="Liu X."/>
            <person name="Lopez J."/>
            <person name="Ma D."/>
            <person name="Majoros W."/>
            <person name="McDaniel J."/>
            <person name="Murphy S."/>
            <person name="Newman M."/>
            <person name="Nguyen T."/>
            <person name="Nguyen N."/>
            <person name="Nodell M."/>
            <person name="Pan S."/>
            <person name="Peck J."/>
            <person name="Peterson M."/>
            <person name="Rowe W."/>
            <person name="Sanders R."/>
            <person name="Scott J."/>
            <person name="Simpson M."/>
            <person name="Smith T."/>
            <person name="Sprague A."/>
            <person name="Stockwell T."/>
            <person name="Turner R."/>
            <person name="Venter E."/>
            <person name="Wang M."/>
            <person name="Wen M."/>
            <person name="Wu D."/>
            <person name="Wu M."/>
            <person name="Xia A."/>
            <person name="Zandieh A."/>
            <person name="Zhu X."/>
        </authorList>
    </citation>
    <scope>NUCLEOTIDE SEQUENCE</scope>
</reference>